<comment type="catalytic activity">
    <reaction evidence="4 5">
        <text>L-glutaminyl-[peptide chain release factor] + S-adenosyl-L-methionine = N(5)-methyl-L-glutaminyl-[peptide chain release factor] + S-adenosyl-L-homocysteine + H(+)</text>
        <dbReference type="Rhea" id="RHEA:42896"/>
        <dbReference type="Rhea" id="RHEA-COMP:10271"/>
        <dbReference type="Rhea" id="RHEA-COMP:10272"/>
        <dbReference type="ChEBI" id="CHEBI:15378"/>
        <dbReference type="ChEBI" id="CHEBI:30011"/>
        <dbReference type="ChEBI" id="CHEBI:57856"/>
        <dbReference type="ChEBI" id="CHEBI:59789"/>
        <dbReference type="ChEBI" id="CHEBI:61891"/>
        <dbReference type="EC" id="2.1.1.297"/>
    </reaction>
</comment>
<feature type="region of interest" description="Disordered" evidence="6">
    <location>
        <begin position="267"/>
        <end position="293"/>
    </location>
</feature>
<dbReference type="GO" id="GO:0003676">
    <property type="term" value="F:nucleic acid binding"/>
    <property type="evidence" value="ECO:0007669"/>
    <property type="project" value="InterPro"/>
</dbReference>
<proteinExistence type="inferred from homology"/>
<dbReference type="PROSITE" id="PS00092">
    <property type="entry name" value="N6_MTASE"/>
    <property type="match status" value="1"/>
</dbReference>
<comment type="function">
    <text evidence="5">Methylates the class 1 translation termination release factors RF1/PrfA and RF2/PrfB on the glutamine residue of the universally conserved GGQ motif.</text>
</comment>
<evidence type="ECO:0000313" key="10">
    <source>
        <dbReference type="Proteomes" id="UP000317355"/>
    </source>
</evidence>
<feature type="compositionally biased region" description="Basic and acidic residues" evidence="6">
    <location>
        <begin position="267"/>
        <end position="282"/>
    </location>
</feature>
<feature type="binding site" evidence="5">
    <location>
        <begin position="120"/>
        <end position="124"/>
    </location>
    <ligand>
        <name>S-adenosyl-L-methionine</name>
        <dbReference type="ChEBI" id="CHEBI:59789"/>
    </ligand>
</feature>
<dbReference type="InterPro" id="IPR050320">
    <property type="entry name" value="N5-glutamine_MTase"/>
</dbReference>
<dbReference type="GO" id="GO:0032259">
    <property type="term" value="P:methylation"/>
    <property type="evidence" value="ECO:0007669"/>
    <property type="project" value="UniProtKB-KW"/>
</dbReference>
<dbReference type="NCBIfam" id="TIGR00536">
    <property type="entry name" value="hemK_fam"/>
    <property type="match status" value="1"/>
</dbReference>
<protein>
    <recommendedName>
        <fullName evidence="5">Release factor glutamine methyltransferase</fullName>
        <shortName evidence="5">RF MTase</shortName>
        <ecNumber evidence="5">2.1.1.297</ecNumber>
    </recommendedName>
    <alternativeName>
        <fullName evidence="5">N5-glutamine methyltransferase PrmC</fullName>
    </alternativeName>
    <alternativeName>
        <fullName evidence="5">Protein-(glutamine-N5) MTase PrmC</fullName>
    </alternativeName>
    <alternativeName>
        <fullName evidence="5">Protein-glutamine N-methyltransferase PrmC</fullName>
    </alternativeName>
</protein>
<comment type="caution">
    <text evidence="9">The sequence shown here is derived from an EMBL/GenBank/DDBJ whole genome shotgun (WGS) entry which is preliminary data.</text>
</comment>
<comment type="similarity">
    <text evidence="5">Belongs to the protein N5-glutamine methyltransferase family. PrmC subfamily.</text>
</comment>
<dbReference type="InterPro" id="IPR029063">
    <property type="entry name" value="SAM-dependent_MTases_sf"/>
</dbReference>
<evidence type="ECO:0000256" key="3">
    <source>
        <dbReference type="ARBA" id="ARBA00022691"/>
    </source>
</evidence>
<dbReference type="FunFam" id="3.40.50.150:FF:000053">
    <property type="entry name" value="Release factor glutamine methyltransferase"/>
    <property type="match status" value="1"/>
</dbReference>
<evidence type="ECO:0000256" key="6">
    <source>
        <dbReference type="SAM" id="MobiDB-lite"/>
    </source>
</evidence>
<keyword evidence="3 5" id="KW-0949">S-adenosyl-L-methionine</keyword>
<dbReference type="Proteomes" id="UP000317355">
    <property type="component" value="Unassembled WGS sequence"/>
</dbReference>
<dbReference type="AlphaFoldDB" id="A0A558DEN5"/>
<feature type="binding site" evidence="5">
    <location>
        <position position="171"/>
    </location>
    <ligand>
        <name>S-adenosyl-L-methionine</name>
        <dbReference type="ChEBI" id="CHEBI:59789"/>
    </ligand>
</feature>
<dbReference type="EMBL" id="VMRY01000003">
    <property type="protein sequence ID" value="TVT59498.1"/>
    <property type="molecule type" value="Genomic_DNA"/>
</dbReference>
<organism evidence="9 10">
    <name type="scientific">Sedimenticola thiotaurini</name>
    <dbReference type="NCBI Taxonomy" id="1543721"/>
    <lineage>
        <taxon>Bacteria</taxon>
        <taxon>Pseudomonadati</taxon>
        <taxon>Pseudomonadota</taxon>
        <taxon>Gammaproteobacteria</taxon>
        <taxon>Chromatiales</taxon>
        <taxon>Sedimenticolaceae</taxon>
        <taxon>Sedimenticola</taxon>
    </lineage>
</organism>
<feature type="binding site" evidence="5">
    <location>
        <position position="143"/>
    </location>
    <ligand>
        <name>S-adenosyl-L-methionine</name>
        <dbReference type="ChEBI" id="CHEBI:59789"/>
    </ligand>
</feature>
<dbReference type="InterPro" id="IPR004556">
    <property type="entry name" value="HemK-like"/>
</dbReference>
<accession>A0A558DEN5</accession>
<dbReference type="Gene3D" id="3.40.50.150">
    <property type="entry name" value="Vaccinia Virus protein VP39"/>
    <property type="match status" value="1"/>
</dbReference>
<dbReference type="PANTHER" id="PTHR18895:SF74">
    <property type="entry name" value="MTRF1L RELEASE FACTOR GLUTAMINE METHYLTRANSFERASE"/>
    <property type="match status" value="1"/>
</dbReference>
<gene>
    <name evidence="5 9" type="primary">prmC</name>
    <name evidence="9" type="ORF">FHK82_00500</name>
</gene>
<dbReference type="Gene3D" id="1.10.8.10">
    <property type="entry name" value="DNA helicase RuvA subunit, C-terminal domain"/>
    <property type="match status" value="1"/>
</dbReference>
<dbReference type="EC" id="2.1.1.297" evidence="5"/>
<dbReference type="InterPro" id="IPR002052">
    <property type="entry name" value="DNA_methylase_N6_adenine_CS"/>
</dbReference>
<reference evidence="9 10" key="1">
    <citation type="submission" date="2019-07" db="EMBL/GenBank/DDBJ databases">
        <title>The pathways for chlorine oxyanion respiration interact through the shared metabolite chlorate.</title>
        <authorList>
            <person name="Barnum T.P."/>
            <person name="Cheng Y."/>
            <person name="Hill K.A."/>
            <person name="Lucas L.N."/>
            <person name="Carlson H.K."/>
            <person name="Coates J.D."/>
        </authorList>
    </citation>
    <scope>NUCLEOTIDE SEQUENCE [LARGE SCALE GENOMIC DNA]</scope>
    <source>
        <strain evidence="9">BK-3</strain>
    </source>
</reference>
<keyword evidence="2 5" id="KW-0808">Transferase</keyword>
<dbReference type="HAMAP" id="MF_02126">
    <property type="entry name" value="RF_methyltr_PrmC"/>
    <property type="match status" value="1"/>
</dbReference>
<dbReference type="InterPro" id="IPR007848">
    <property type="entry name" value="Small_mtfrase_dom"/>
</dbReference>
<evidence type="ECO:0000256" key="4">
    <source>
        <dbReference type="ARBA" id="ARBA00048391"/>
    </source>
</evidence>
<feature type="binding site" evidence="5">
    <location>
        <begin position="187"/>
        <end position="190"/>
    </location>
    <ligand>
        <name>substrate</name>
    </ligand>
</feature>
<name>A0A558DEN5_9GAMM</name>
<evidence type="ECO:0000259" key="7">
    <source>
        <dbReference type="Pfam" id="PF05175"/>
    </source>
</evidence>
<dbReference type="PANTHER" id="PTHR18895">
    <property type="entry name" value="HEMK METHYLTRANSFERASE"/>
    <property type="match status" value="1"/>
</dbReference>
<feature type="binding site" evidence="5">
    <location>
        <position position="187"/>
    </location>
    <ligand>
        <name>S-adenosyl-L-methionine</name>
        <dbReference type="ChEBI" id="CHEBI:59789"/>
    </ligand>
</feature>
<dbReference type="SUPFAM" id="SSF53335">
    <property type="entry name" value="S-adenosyl-L-methionine-dependent methyltransferases"/>
    <property type="match status" value="1"/>
</dbReference>
<dbReference type="InterPro" id="IPR040758">
    <property type="entry name" value="PrmC_N"/>
</dbReference>
<dbReference type="NCBIfam" id="TIGR03534">
    <property type="entry name" value="RF_mod_PrmC"/>
    <property type="match status" value="1"/>
</dbReference>
<dbReference type="GO" id="GO:0102559">
    <property type="term" value="F:peptide chain release factor N(5)-glutamine methyltransferase activity"/>
    <property type="evidence" value="ECO:0007669"/>
    <property type="project" value="UniProtKB-EC"/>
</dbReference>
<dbReference type="CDD" id="cd02440">
    <property type="entry name" value="AdoMet_MTases"/>
    <property type="match status" value="1"/>
</dbReference>
<evidence type="ECO:0000259" key="8">
    <source>
        <dbReference type="Pfam" id="PF17827"/>
    </source>
</evidence>
<evidence type="ECO:0000313" key="9">
    <source>
        <dbReference type="EMBL" id="TVT59498.1"/>
    </source>
</evidence>
<feature type="domain" description="Release factor glutamine methyltransferase N-terminal" evidence="8">
    <location>
        <begin position="19"/>
        <end position="75"/>
    </location>
</feature>
<dbReference type="Pfam" id="PF05175">
    <property type="entry name" value="MTS"/>
    <property type="match status" value="1"/>
</dbReference>
<dbReference type="Pfam" id="PF17827">
    <property type="entry name" value="PrmC_N"/>
    <property type="match status" value="1"/>
</dbReference>
<dbReference type="InterPro" id="IPR019874">
    <property type="entry name" value="RF_methyltr_PrmC"/>
</dbReference>
<evidence type="ECO:0000256" key="2">
    <source>
        <dbReference type="ARBA" id="ARBA00022679"/>
    </source>
</evidence>
<evidence type="ECO:0000256" key="5">
    <source>
        <dbReference type="HAMAP-Rule" id="MF_02126"/>
    </source>
</evidence>
<feature type="domain" description="Methyltransferase small" evidence="7">
    <location>
        <begin position="112"/>
        <end position="195"/>
    </location>
</feature>
<keyword evidence="1 5" id="KW-0489">Methyltransferase</keyword>
<evidence type="ECO:0000256" key="1">
    <source>
        <dbReference type="ARBA" id="ARBA00022603"/>
    </source>
</evidence>
<sequence length="293" mass="32421">MTKAPCTIATSLSHATKSTGISRLEAEILLAHALNKNRSYLYAWSEQLLSIEQEQSFLEYLRRHNQGEPLAYITGIKEFWSLTLKVTPDTLIPRPETELMVERALELTREIIHPTIADLGTGSGAIAAALASELPNCSIMATDFSVQTLAVAQFNFKKLGLNNIQTGIGSWFRALPAGEAFDLILSNPPYVAEHDPHLLEDGLPWEPAAALTAGKDGLDDIRHLIKSAPDHLVTEGWLLLEHGYDQGQAVRQLFAESGYREITTHMDLEQRERLTEGRRPVDDGAGSTKNNNR</sequence>